<dbReference type="PROSITE" id="PS50089">
    <property type="entry name" value="ZF_RING_2"/>
    <property type="match status" value="1"/>
</dbReference>
<dbReference type="Gene3D" id="3.30.40.10">
    <property type="entry name" value="Zinc/RING finger domain, C3HC4 (zinc finger)"/>
    <property type="match status" value="1"/>
</dbReference>
<dbReference type="PANTHER" id="PTHR47662:SF2">
    <property type="entry name" value="RING-H2 FINGER PROTEIN ATL57-LIKE"/>
    <property type="match status" value="1"/>
</dbReference>
<dbReference type="InterPro" id="IPR001841">
    <property type="entry name" value="Znf_RING"/>
</dbReference>
<sequence length="173" mass="19566">MTMRKLLPSSFISMLFLPCLSTLLLLLKPLLRILHLQSTTSTLAQSMNPTSLETYLAVCNKAATSISDTNIAIFQYKQVVGEQLLCIFCLSDVGEGESVRQLSCSHLFHSSCFDKWIEHRRTNCPLCRCSLILFETKAEQLDHEIEDEEVEDSATPLLAFVQREWWGVVHPCG</sequence>
<dbReference type="Pfam" id="PF13639">
    <property type="entry name" value="zf-RING_2"/>
    <property type="match status" value="1"/>
</dbReference>
<reference evidence="3 4" key="1">
    <citation type="journal article" date="2024" name="Plant Biotechnol. J.">
        <title>Dendrobium thyrsiflorum genome and its molecular insights into genes involved in important horticultural traits.</title>
        <authorList>
            <person name="Chen B."/>
            <person name="Wang J.Y."/>
            <person name="Zheng P.J."/>
            <person name="Li K.L."/>
            <person name="Liang Y.M."/>
            <person name="Chen X.F."/>
            <person name="Zhang C."/>
            <person name="Zhao X."/>
            <person name="He X."/>
            <person name="Zhang G.Q."/>
            <person name="Liu Z.J."/>
            <person name="Xu Q."/>
        </authorList>
    </citation>
    <scope>NUCLEOTIDE SEQUENCE [LARGE SCALE GENOMIC DNA]</scope>
    <source>
        <strain evidence="3">GZMU011</strain>
    </source>
</reference>
<dbReference type="GO" id="GO:0008270">
    <property type="term" value="F:zinc ion binding"/>
    <property type="evidence" value="ECO:0007669"/>
    <property type="project" value="UniProtKB-KW"/>
</dbReference>
<dbReference type="SMART" id="SM00184">
    <property type="entry name" value="RING"/>
    <property type="match status" value="1"/>
</dbReference>
<dbReference type="PANTHER" id="PTHR47662">
    <property type="entry name" value="RING-TYPE DOMAIN-CONTAINING PROTEIN"/>
    <property type="match status" value="1"/>
</dbReference>
<evidence type="ECO:0000313" key="4">
    <source>
        <dbReference type="Proteomes" id="UP001552299"/>
    </source>
</evidence>
<keyword evidence="1" id="KW-0862">Zinc</keyword>
<feature type="domain" description="RING-type" evidence="2">
    <location>
        <begin position="86"/>
        <end position="128"/>
    </location>
</feature>
<keyword evidence="1" id="KW-0863">Zinc-finger</keyword>
<dbReference type="AlphaFoldDB" id="A0ABD0VE04"/>
<keyword evidence="4" id="KW-1185">Reference proteome</keyword>
<dbReference type="EMBL" id="JANQDX010000006">
    <property type="protein sequence ID" value="KAL0923200.1"/>
    <property type="molecule type" value="Genomic_DNA"/>
</dbReference>
<keyword evidence="1" id="KW-0479">Metal-binding</keyword>
<dbReference type="Proteomes" id="UP001552299">
    <property type="component" value="Unassembled WGS sequence"/>
</dbReference>
<dbReference type="InterPro" id="IPR013083">
    <property type="entry name" value="Znf_RING/FYVE/PHD"/>
</dbReference>
<evidence type="ECO:0000256" key="1">
    <source>
        <dbReference type="PROSITE-ProRule" id="PRU00175"/>
    </source>
</evidence>
<protein>
    <recommendedName>
        <fullName evidence="2">RING-type domain-containing protein</fullName>
    </recommendedName>
</protein>
<evidence type="ECO:0000313" key="3">
    <source>
        <dbReference type="EMBL" id="KAL0923200.1"/>
    </source>
</evidence>
<organism evidence="3 4">
    <name type="scientific">Dendrobium thyrsiflorum</name>
    <name type="common">Pinecone-like raceme dendrobium</name>
    <name type="synonym">Orchid</name>
    <dbReference type="NCBI Taxonomy" id="117978"/>
    <lineage>
        <taxon>Eukaryota</taxon>
        <taxon>Viridiplantae</taxon>
        <taxon>Streptophyta</taxon>
        <taxon>Embryophyta</taxon>
        <taxon>Tracheophyta</taxon>
        <taxon>Spermatophyta</taxon>
        <taxon>Magnoliopsida</taxon>
        <taxon>Liliopsida</taxon>
        <taxon>Asparagales</taxon>
        <taxon>Orchidaceae</taxon>
        <taxon>Epidendroideae</taxon>
        <taxon>Malaxideae</taxon>
        <taxon>Dendrobiinae</taxon>
        <taxon>Dendrobium</taxon>
    </lineage>
</organism>
<comment type="caution">
    <text evidence="3">The sequence shown here is derived from an EMBL/GenBank/DDBJ whole genome shotgun (WGS) entry which is preliminary data.</text>
</comment>
<proteinExistence type="predicted"/>
<accession>A0ABD0VE04</accession>
<dbReference type="SUPFAM" id="SSF57850">
    <property type="entry name" value="RING/U-box"/>
    <property type="match status" value="1"/>
</dbReference>
<evidence type="ECO:0000259" key="2">
    <source>
        <dbReference type="PROSITE" id="PS50089"/>
    </source>
</evidence>
<gene>
    <name evidence="3" type="ORF">M5K25_007245</name>
</gene>
<name>A0ABD0VE04_DENTH</name>